<keyword evidence="3" id="KW-1185">Reference proteome</keyword>
<dbReference type="Gene3D" id="3.90.1200.10">
    <property type="match status" value="1"/>
</dbReference>
<dbReference type="AlphaFoldDB" id="A0A839QPY7"/>
<reference evidence="2 3" key="1">
    <citation type="submission" date="2020-08" db="EMBL/GenBank/DDBJ databases">
        <title>Sequencing the genomes of 1000 actinobacteria strains.</title>
        <authorList>
            <person name="Klenk H.-P."/>
        </authorList>
    </citation>
    <scope>NUCLEOTIDE SEQUENCE [LARGE SCALE GENOMIC DNA]</scope>
    <source>
        <strain evidence="2 3">DSM 22826</strain>
    </source>
</reference>
<name>A0A839QPY7_9MICC</name>
<evidence type="ECO:0000313" key="3">
    <source>
        <dbReference type="Proteomes" id="UP000523000"/>
    </source>
</evidence>
<gene>
    <name evidence="2" type="ORF">E9229_000342</name>
</gene>
<organism evidence="2 3">
    <name type="scientific">Paeniglutamicibacter cryotolerans</name>
    <dbReference type="NCBI Taxonomy" id="670079"/>
    <lineage>
        <taxon>Bacteria</taxon>
        <taxon>Bacillati</taxon>
        <taxon>Actinomycetota</taxon>
        <taxon>Actinomycetes</taxon>
        <taxon>Micrococcales</taxon>
        <taxon>Micrococcaceae</taxon>
        <taxon>Paeniglutamicibacter</taxon>
    </lineage>
</organism>
<dbReference type="SUPFAM" id="SSF56112">
    <property type="entry name" value="Protein kinase-like (PK-like)"/>
    <property type="match status" value="1"/>
</dbReference>
<evidence type="ECO:0000259" key="1">
    <source>
        <dbReference type="Pfam" id="PF01636"/>
    </source>
</evidence>
<dbReference type="Proteomes" id="UP000523000">
    <property type="component" value="Unassembled WGS sequence"/>
</dbReference>
<dbReference type="InterPro" id="IPR002575">
    <property type="entry name" value="Aminoglycoside_PTrfase"/>
</dbReference>
<sequence length="408" mass="43778">MSPLPESAAAESVVGWSEREQLDFFSSGELLALLSEVSSGVIGGDPDVSLVEVHHRPGAGVSGVFEVVGDAETIYLGATAEKLPRVPEGTVTLEGPNGRVVVWLHPADPMLPGLGLATTPEAVGETWGGGRRLEDLRTLTYRPLRRAVMLARFDDGEELFLKVLRRDAAVMHAKHEMLLAVGIPAPVPAGLPVAEVLALRRVAGMPLAEDLMHSGVLPLSPERIVALLDSLPQGLMDVPVRESWSDRLEWYVLAAVTALPAAEQRIRALGSRIDVVLDSARRGPLVPSHGDFYEANIFVAGGKITGLLDIDSAGPGYLVDDLACFIGHLAVLPGIDGRYVDVDGYLNDYARAFASELERRDTDPAGFYARSAAVVLSLVAGARDEEDPDWETLALDRIVIAEELLRRA</sequence>
<dbReference type="RefSeq" id="WP_183509525.1">
    <property type="nucleotide sequence ID" value="NZ_BAABGK010000112.1"/>
</dbReference>
<feature type="domain" description="Aminoglycoside phosphotransferase" evidence="1">
    <location>
        <begin position="160"/>
        <end position="351"/>
    </location>
</feature>
<dbReference type="InterPro" id="IPR011009">
    <property type="entry name" value="Kinase-like_dom_sf"/>
</dbReference>
<accession>A0A839QPY7</accession>
<protein>
    <recommendedName>
        <fullName evidence="1">Aminoglycoside phosphotransferase domain-containing protein</fullName>
    </recommendedName>
</protein>
<proteinExistence type="predicted"/>
<dbReference type="Pfam" id="PF01636">
    <property type="entry name" value="APH"/>
    <property type="match status" value="1"/>
</dbReference>
<dbReference type="EMBL" id="JACHVS010000001">
    <property type="protein sequence ID" value="MBB2994151.1"/>
    <property type="molecule type" value="Genomic_DNA"/>
</dbReference>
<evidence type="ECO:0000313" key="2">
    <source>
        <dbReference type="EMBL" id="MBB2994151.1"/>
    </source>
</evidence>
<comment type="caution">
    <text evidence="2">The sequence shown here is derived from an EMBL/GenBank/DDBJ whole genome shotgun (WGS) entry which is preliminary data.</text>
</comment>